<dbReference type="Gene3D" id="3.30.2010.10">
    <property type="entry name" value="Metalloproteases ('zincins'), catalytic domain"/>
    <property type="match status" value="1"/>
</dbReference>
<evidence type="ECO:0000259" key="12">
    <source>
        <dbReference type="Pfam" id="PF01435"/>
    </source>
</evidence>
<proteinExistence type="inferred from homology"/>
<accession>A0A2U2BVC1</accession>
<dbReference type="AlphaFoldDB" id="A0A2U2BVC1"/>
<comment type="similarity">
    <text evidence="10">Belongs to the peptidase M48 family.</text>
</comment>
<dbReference type="CDD" id="cd07340">
    <property type="entry name" value="M48B_Htpx_like"/>
    <property type="match status" value="1"/>
</dbReference>
<evidence type="ECO:0000256" key="10">
    <source>
        <dbReference type="RuleBase" id="RU003983"/>
    </source>
</evidence>
<keyword evidence="4" id="KW-0479">Metal-binding</keyword>
<dbReference type="EMBL" id="QEXV01000002">
    <property type="protein sequence ID" value="PWE17965.1"/>
    <property type="molecule type" value="Genomic_DNA"/>
</dbReference>
<feature type="domain" description="Peptidase M48" evidence="12">
    <location>
        <begin position="111"/>
        <end position="327"/>
    </location>
</feature>
<feature type="transmembrane region" description="Helical" evidence="11">
    <location>
        <begin position="187"/>
        <end position="209"/>
    </location>
</feature>
<dbReference type="RefSeq" id="WP_109252319.1">
    <property type="nucleotide sequence ID" value="NZ_QEXV01000002.1"/>
</dbReference>
<keyword evidence="6 10" id="KW-0862">Zinc</keyword>
<feature type="transmembrane region" description="Helical" evidence="11">
    <location>
        <begin position="74"/>
        <end position="92"/>
    </location>
</feature>
<evidence type="ECO:0000313" key="13">
    <source>
        <dbReference type="EMBL" id="PWE17965.1"/>
    </source>
</evidence>
<keyword evidence="7 11" id="KW-1133">Transmembrane helix</keyword>
<evidence type="ECO:0000256" key="1">
    <source>
        <dbReference type="ARBA" id="ARBA00022475"/>
    </source>
</evidence>
<comment type="caution">
    <text evidence="13">The sequence shown here is derived from an EMBL/GenBank/DDBJ whole genome shotgun (WGS) entry which is preliminary data.</text>
</comment>
<name>A0A2U2BVC1_9PROT</name>
<dbReference type="Pfam" id="PF01435">
    <property type="entry name" value="Peptidase_M48"/>
    <property type="match status" value="1"/>
</dbReference>
<evidence type="ECO:0000256" key="8">
    <source>
        <dbReference type="ARBA" id="ARBA00023049"/>
    </source>
</evidence>
<evidence type="ECO:0000313" key="14">
    <source>
        <dbReference type="Proteomes" id="UP000245168"/>
    </source>
</evidence>
<dbReference type="GO" id="GO:0006508">
    <property type="term" value="P:proteolysis"/>
    <property type="evidence" value="ECO:0007669"/>
    <property type="project" value="UniProtKB-KW"/>
</dbReference>
<keyword evidence="1" id="KW-1003">Cell membrane</keyword>
<keyword evidence="14" id="KW-1185">Reference proteome</keyword>
<dbReference type="Proteomes" id="UP000245168">
    <property type="component" value="Unassembled WGS sequence"/>
</dbReference>
<dbReference type="GO" id="GO:0004222">
    <property type="term" value="F:metalloendopeptidase activity"/>
    <property type="evidence" value="ECO:0007669"/>
    <property type="project" value="InterPro"/>
</dbReference>
<evidence type="ECO:0000256" key="11">
    <source>
        <dbReference type="SAM" id="Phobius"/>
    </source>
</evidence>
<sequence length="344" mass="37103">MTPATGLRSYIWNNDLKSAVLLAGFPLLLLMLAYAGTLVFVAAWGFDETQVFAGGEAQTLGAQAREALRVLPGVIPWVAIAVAVWFTIAWFAHQRIIDLATGARPVSRADEPELYNLLENLCISRGLTMPRLRVIETDALNAYASGLHEGQYSVTVTRGLMDELDTDELEAVLAHELSHIRHHDVRLLVIGIIFVGIISFVGELIARGLFRGVLFRAGGARRGRGGNMIAVIAIAAIIVAVAWVLAVAIRFAVSRKREFMADAGSVELTKNPDAMISALRKVAAGPRVEKATPELRQMFLHDRPAEAGFTGMFATHPPIEKRIAALIEYGGGRGEPPAGAVPAV</sequence>
<keyword evidence="3 11" id="KW-0812">Transmembrane</keyword>
<keyword evidence="8 10" id="KW-0482">Metalloprotease</keyword>
<dbReference type="OrthoDB" id="15218at2"/>
<evidence type="ECO:0000256" key="4">
    <source>
        <dbReference type="ARBA" id="ARBA00022723"/>
    </source>
</evidence>
<feature type="transmembrane region" description="Helical" evidence="11">
    <location>
        <begin position="229"/>
        <end position="253"/>
    </location>
</feature>
<protein>
    <submittedName>
        <fullName evidence="13">Protease</fullName>
    </submittedName>
</protein>
<keyword evidence="9 11" id="KW-0472">Membrane</keyword>
<evidence type="ECO:0000256" key="5">
    <source>
        <dbReference type="ARBA" id="ARBA00022801"/>
    </source>
</evidence>
<evidence type="ECO:0000256" key="6">
    <source>
        <dbReference type="ARBA" id="ARBA00022833"/>
    </source>
</evidence>
<evidence type="ECO:0000256" key="2">
    <source>
        <dbReference type="ARBA" id="ARBA00022670"/>
    </source>
</evidence>
<keyword evidence="5 10" id="KW-0378">Hydrolase</keyword>
<dbReference type="PANTHER" id="PTHR43221:SF2">
    <property type="entry name" value="PROTEASE HTPX HOMOLOG"/>
    <property type="match status" value="1"/>
</dbReference>
<gene>
    <name evidence="13" type="ORF">DDZ18_05165</name>
</gene>
<reference evidence="14" key="1">
    <citation type="submission" date="2018-05" db="EMBL/GenBank/DDBJ databases">
        <authorList>
            <person name="Liu B.-T."/>
        </authorList>
    </citation>
    <scope>NUCLEOTIDE SEQUENCE [LARGE SCALE GENOMIC DNA]</scope>
    <source>
        <strain evidence="14">WD6-1</strain>
    </source>
</reference>
<dbReference type="InterPro" id="IPR050083">
    <property type="entry name" value="HtpX_protease"/>
</dbReference>
<evidence type="ECO:0000256" key="3">
    <source>
        <dbReference type="ARBA" id="ARBA00022692"/>
    </source>
</evidence>
<feature type="transmembrane region" description="Helical" evidence="11">
    <location>
        <begin position="20"/>
        <end position="46"/>
    </location>
</feature>
<keyword evidence="2 10" id="KW-0645">Protease</keyword>
<evidence type="ECO:0000256" key="7">
    <source>
        <dbReference type="ARBA" id="ARBA00022989"/>
    </source>
</evidence>
<evidence type="ECO:0000256" key="9">
    <source>
        <dbReference type="ARBA" id="ARBA00023136"/>
    </source>
</evidence>
<dbReference type="PANTHER" id="PTHR43221">
    <property type="entry name" value="PROTEASE HTPX"/>
    <property type="match status" value="1"/>
</dbReference>
<dbReference type="GO" id="GO:0046872">
    <property type="term" value="F:metal ion binding"/>
    <property type="evidence" value="ECO:0007669"/>
    <property type="project" value="UniProtKB-KW"/>
</dbReference>
<comment type="cofactor">
    <cofactor evidence="10">
        <name>Zn(2+)</name>
        <dbReference type="ChEBI" id="CHEBI:29105"/>
    </cofactor>
    <text evidence="10">Binds 1 zinc ion per subunit.</text>
</comment>
<organism evidence="13 14">
    <name type="scientific">Marinicauda salina</name>
    <dbReference type="NCBI Taxonomy" id="2135793"/>
    <lineage>
        <taxon>Bacteria</taxon>
        <taxon>Pseudomonadati</taxon>
        <taxon>Pseudomonadota</taxon>
        <taxon>Alphaproteobacteria</taxon>
        <taxon>Maricaulales</taxon>
        <taxon>Maricaulaceae</taxon>
        <taxon>Marinicauda</taxon>
    </lineage>
</organism>
<dbReference type="InterPro" id="IPR001915">
    <property type="entry name" value="Peptidase_M48"/>
</dbReference>